<dbReference type="Pfam" id="PF01322">
    <property type="entry name" value="Cytochrom_C_2"/>
    <property type="match status" value="1"/>
</dbReference>
<evidence type="ECO:0000256" key="7">
    <source>
        <dbReference type="PIRSR" id="PIRSR000027-2"/>
    </source>
</evidence>
<accession>A0AAW5QTB6</accession>
<proteinExistence type="predicted"/>
<dbReference type="SUPFAM" id="SSF47175">
    <property type="entry name" value="Cytochromes"/>
    <property type="match status" value="1"/>
</dbReference>
<feature type="binding site" description="covalent" evidence="7">
    <location>
        <position position="139"/>
    </location>
    <ligand>
        <name>heme c</name>
        <dbReference type="ChEBI" id="CHEBI:61717"/>
    </ligand>
</feature>
<protein>
    <submittedName>
        <fullName evidence="9">Cytochrome c</fullName>
    </submittedName>
</protein>
<dbReference type="EMBL" id="JALIDZ010000002">
    <property type="protein sequence ID" value="MCT8971276.1"/>
    <property type="molecule type" value="Genomic_DNA"/>
</dbReference>
<keyword evidence="2 7" id="KW-0349">Heme</keyword>
<gene>
    <name evidence="9" type="ORF">MUB46_05320</name>
</gene>
<reference evidence="9 10" key="1">
    <citation type="submission" date="2022-04" db="EMBL/GenBank/DDBJ databases">
        <authorList>
            <person name="Ye Y.-Q."/>
            <person name="Du Z.-J."/>
        </authorList>
    </citation>
    <scope>NUCLEOTIDE SEQUENCE [LARGE SCALE GENOMIC DNA]</scope>
    <source>
        <strain evidence="9 10">A6E488</strain>
    </source>
</reference>
<evidence type="ECO:0000256" key="8">
    <source>
        <dbReference type="SAM" id="SignalP"/>
    </source>
</evidence>
<keyword evidence="10" id="KW-1185">Reference proteome</keyword>
<dbReference type="PRINTS" id="PR00608">
    <property type="entry name" value="CYTCHROMECII"/>
</dbReference>
<sequence>MKRVLFAGTAIAVLSVGAVAWAAMDPIATRQAVMKNNGAAMGTLVKMAKGEAPFEASGANLAARVIFNSTVGFTTLFPAGSETGGDTEASPKIWEDMAGFEAKDAAMQEAAAAIIATPITDLDGVKAAVGALGKTCQGCHETYRIKKDG</sequence>
<dbReference type="InterPro" id="IPR015984">
    <property type="entry name" value="Cyt_c_prime_subgr"/>
</dbReference>
<dbReference type="AlphaFoldDB" id="A0AAW5QTB6"/>
<feature type="binding site" description="covalent" evidence="7">
    <location>
        <position position="136"/>
    </location>
    <ligand>
        <name>heme c</name>
        <dbReference type="ChEBI" id="CHEBI:61717"/>
    </ligand>
</feature>
<keyword evidence="5 6" id="KW-0408">Iron</keyword>
<name>A0AAW5QTB6_9HYPH</name>
<dbReference type="InterPro" id="IPR012127">
    <property type="entry name" value="Cyt_c_prime"/>
</dbReference>
<dbReference type="PIRSF" id="PIRSF000027">
    <property type="entry name" value="Cytc_c_prime"/>
    <property type="match status" value="1"/>
</dbReference>
<organism evidence="9 10">
    <name type="scientific">Microbaculum marinisediminis</name>
    <dbReference type="NCBI Taxonomy" id="2931392"/>
    <lineage>
        <taxon>Bacteria</taxon>
        <taxon>Pseudomonadati</taxon>
        <taxon>Pseudomonadota</taxon>
        <taxon>Alphaproteobacteria</taxon>
        <taxon>Hyphomicrobiales</taxon>
        <taxon>Tepidamorphaceae</taxon>
        <taxon>Microbaculum</taxon>
    </lineage>
</organism>
<evidence type="ECO:0000256" key="3">
    <source>
        <dbReference type="ARBA" id="ARBA00022723"/>
    </source>
</evidence>
<keyword evidence="3 6" id="KW-0479">Metal-binding</keyword>
<feature type="chain" id="PRO_5044026065" evidence="8">
    <location>
        <begin position="23"/>
        <end position="149"/>
    </location>
</feature>
<dbReference type="GO" id="GO:0020037">
    <property type="term" value="F:heme binding"/>
    <property type="evidence" value="ECO:0007669"/>
    <property type="project" value="InterPro"/>
</dbReference>
<evidence type="ECO:0000313" key="10">
    <source>
        <dbReference type="Proteomes" id="UP001320898"/>
    </source>
</evidence>
<evidence type="ECO:0000256" key="1">
    <source>
        <dbReference type="ARBA" id="ARBA00022448"/>
    </source>
</evidence>
<keyword evidence="4" id="KW-0249">Electron transport</keyword>
<evidence type="ECO:0000256" key="4">
    <source>
        <dbReference type="ARBA" id="ARBA00022982"/>
    </source>
</evidence>
<dbReference type="GO" id="GO:0042597">
    <property type="term" value="C:periplasmic space"/>
    <property type="evidence" value="ECO:0007669"/>
    <property type="project" value="InterPro"/>
</dbReference>
<dbReference type="RefSeq" id="WP_261614842.1">
    <property type="nucleotide sequence ID" value="NZ_JALIDZ010000002.1"/>
</dbReference>
<evidence type="ECO:0000256" key="6">
    <source>
        <dbReference type="PIRSR" id="PIRSR000027-1"/>
    </source>
</evidence>
<dbReference type="GO" id="GO:0022900">
    <property type="term" value="P:electron transport chain"/>
    <property type="evidence" value="ECO:0007669"/>
    <property type="project" value="InterPro"/>
</dbReference>
<dbReference type="GO" id="GO:0009055">
    <property type="term" value="F:electron transfer activity"/>
    <property type="evidence" value="ECO:0007669"/>
    <property type="project" value="InterPro"/>
</dbReference>
<feature type="signal peptide" evidence="8">
    <location>
        <begin position="1"/>
        <end position="22"/>
    </location>
</feature>
<evidence type="ECO:0000256" key="5">
    <source>
        <dbReference type="ARBA" id="ARBA00023004"/>
    </source>
</evidence>
<dbReference type="InterPro" id="IPR010980">
    <property type="entry name" value="Cyt_c/b562"/>
</dbReference>
<feature type="binding site" description="axial binding residue" evidence="6">
    <location>
        <position position="140"/>
    </location>
    <ligand>
        <name>heme c</name>
        <dbReference type="ChEBI" id="CHEBI:61717"/>
    </ligand>
    <ligandPart>
        <name>Fe</name>
        <dbReference type="ChEBI" id="CHEBI:18248"/>
    </ligandPart>
</feature>
<dbReference type="InterPro" id="IPR002321">
    <property type="entry name" value="Cyt_c_II"/>
</dbReference>
<dbReference type="GO" id="GO:0005506">
    <property type="term" value="F:iron ion binding"/>
    <property type="evidence" value="ECO:0007669"/>
    <property type="project" value="InterPro"/>
</dbReference>
<keyword evidence="1" id="KW-0813">Transport</keyword>
<comment type="caution">
    <text evidence="9">The sequence shown here is derived from an EMBL/GenBank/DDBJ whole genome shotgun (WGS) entry which is preliminary data.</text>
</comment>
<dbReference type="Gene3D" id="1.20.120.10">
    <property type="entry name" value="Cytochrome c/b562"/>
    <property type="match status" value="1"/>
</dbReference>
<dbReference type="Proteomes" id="UP001320898">
    <property type="component" value="Unassembled WGS sequence"/>
</dbReference>
<dbReference type="PROSITE" id="PS51009">
    <property type="entry name" value="CYTCII"/>
    <property type="match status" value="1"/>
</dbReference>
<evidence type="ECO:0000313" key="9">
    <source>
        <dbReference type="EMBL" id="MCT8971276.1"/>
    </source>
</evidence>
<keyword evidence="8" id="KW-0732">Signal</keyword>
<comment type="PTM">
    <text evidence="7">Binds 1 heme group per subunit.</text>
</comment>
<evidence type="ECO:0000256" key="2">
    <source>
        <dbReference type="ARBA" id="ARBA00022617"/>
    </source>
</evidence>